<dbReference type="STRING" id="555512.SAMN04487993_100721"/>
<evidence type="ECO:0000313" key="2">
    <source>
        <dbReference type="EMBL" id="SDI59622.1"/>
    </source>
</evidence>
<dbReference type="InterPro" id="IPR029069">
    <property type="entry name" value="HotDog_dom_sf"/>
</dbReference>
<dbReference type="PANTHER" id="PTHR42993">
    <property type="entry name" value="MAOC-LIKE DEHYDRATASE DOMAIN-CONTAINING PROTEIN"/>
    <property type="match status" value="1"/>
</dbReference>
<organism evidence="2 3">
    <name type="scientific">Salipiger marinus</name>
    <dbReference type="NCBI Taxonomy" id="555512"/>
    <lineage>
        <taxon>Bacteria</taxon>
        <taxon>Pseudomonadati</taxon>
        <taxon>Pseudomonadota</taxon>
        <taxon>Alphaproteobacteria</taxon>
        <taxon>Rhodobacterales</taxon>
        <taxon>Roseobacteraceae</taxon>
        <taxon>Salipiger</taxon>
    </lineage>
</organism>
<name>A0A1G8LV80_9RHOB</name>
<gene>
    <name evidence="2" type="ORF">SAMN04487993_100721</name>
</gene>
<feature type="domain" description="MaoC-like" evidence="1">
    <location>
        <begin position="14"/>
        <end position="119"/>
    </location>
</feature>
<dbReference type="Pfam" id="PF01575">
    <property type="entry name" value="MaoC_dehydratas"/>
    <property type="match status" value="1"/>
</dbReference>
<reference evidence="2 3" key="1">
    <citation type="submission" date="2016-10" db="EMBL/GenBank/DDBJ databases">
        <authorList>
            <person name="de Groot N.N."/>
        </authorList>
    </citation>
    <scope>NUCLEOTIDE SEQUENCE [LARGE SCALE GENOMIC DNA]</scope>
    <source>
        <strain evidence="2 3">DSM 26424</strain>
    </source>
</reference>
<keyword evidence="3" id="KW-1185">Reference proteome</keyword>
<dbReference type="InterPro" id="IPR039375">
    <property type="entry name" value="NodN-like"/>
</dbReference>
<proteinExistence type="predicted"/>
<evidence type="ECO:0000259" key="1">
    <source>
        <dbReference type="Pfam" id="PF01575"/>
    </source>
</evidence>
<dbReference type="CDD" id="cd03450">
    <property type="entry name" value="NodN"/>
    <property type="match status" value="1"/>
</dbReference>
<dbReference type="AlphaFoldDB" id="A0A1G8LV80"/>
<dbReference type="InterPro" id="IPR002539">
    <property type="entry name" value="MaoC-like_dom"/>
</dbReference>
<dbReference type="Gene3D" id="3.10.129.10">
    <property type="entry name" value="Hotdog Thioesterase"/>
    <property type="match status" value="1"/>
</dbReference>
<dbReference type="OrthoDB" id="9801735at2"/>
<dbReference type="SUPFAM" id="SSF54637">
    <property type="entry name" value="Thioesterase/thiol ester dehydrase-isomerase"/>
    <property type="match status" value="1"/>
</dbReference>
<dbReference type="PANTHER" id="PTHR42993:SF1">
    <property type="entry name" value="MAOC-LIKE DEHYDRATASE DOMAIN-CONTAINING PROTEIN"/>
    <property type="match status" value="1"/>
</dbReference>
<sequence length="152" mass="16425">MIVVETPLDMAAHRGQSLGVTGWTEITQAQITAFADLSGDDHWIHVDAARAAREQPGGRTIAHGLFVLSLIPKLQRQLFRIKARGAGLTYGYDRVRFTAPVPVGARIRLRQQVGEVTPKGRGARIALQSVIEIEDQTKPALIADGILLIAGA</sequence>
<dbReference type="Proteomes" id="UP000199093">
    <property type="component" value="Unassembled WGS sequence"/>
</dbReference>
<evidence type="ECO:0000313" key="3">
    <source>
        <dbReference type="Proteomes" id="UP000199093"/>
    </source>
</evidence>
<accession>A0A1G8LV80</accession>
<dbReference type="RefSeq" id="WP_089846171.1">
    <property type="nucleotide sequence ID" value="NZ_FNEJ01000007.1"/>
</dbReference>
<protein>
    <submittedName>
        <fullName evidence="2">Acyl dehydratase</fullName>
    </submittedName>
</protein>
<dbReference type="EMBL" id="FNEJ01000007">
    <property type="protein sequence ID" value="SDI59622.1"/>
    <property type="molecule type" value="Genomic_DNA"/>
</dbReference>